<dbReference type="Pfam" id="PF09339">
    <property type="entry name" value="HTH_IclR"/>
    <property type="match status" value="1"/>
</dbReference>
<dbReference type="Proteomes" id="UP000236732">
    <property type="component" value="Unassembled WGS sequence"/>
</dbReference>
<evidence type="ECO:0000313" key="6">
    <source>
        <dbReference type="EMBL" id="SEG95432.1"/>
    </source>
</evidence>
<dbReference type="InterPro" id="IPR050707">
    <property type="entry name" value="HTH_MetabolicPath_Reg"/>
</dbReference>
<dbReference type="PANTHER" id="PTHR30136">
    <property type="entry name" value="HELIX-TURN-HELIX TRANSCRIPTIONAL REGULATOR, ICLR FAMILY"/>
    <property type="match status" value="1"/>
</dbReference>
<dbReference type="PROSITE" id="PS51077">
    <property type="entry name" value="HTH_ICLR"/>
    <property type="match status" value="1"/>
</dbReference>
<dbReference type="PANTHER" id="PTHR30136:SF24">
    <property type="entry name" value="HTH-TYPE TRANSCRIPTIONAL REPRESSOR ALLR"/>
    <property type="match status" value="1"/>
</dbReference>
<dbReference type="InterPro" id="IPR005471">
    <property type="entry name" value="Tscrpt_reg_IclR_N"/>
</dbReference>
<evidence type="ECO:0000256" key="3">
    <source>
        <dbReference type="ARBA" id="ARBA00023163"/>
    </source>
</evidence>
<dbReference type="InterPro" id="IPR036390">
    <property type="entry name" value="WH_DNA-bd_sf"/>
</dbReference>
<dbReference type="GO" id="GO:0045892">
    <property type="term" value="P:negative regulation of DNA-templated transcription"/>
    <property type="evidence" value="ECO:0007669"/>
    <property type="project" value="TreeGrafter"/>
</dbReference>
<feature type="domain" description="HTH iclR-type" evidence="4">
    <location>
        <begin position="9"/>
        <end position="69"/>
    </location>
</feature>
<dbReference type="GO" id="GO:0003677">
    <property type="term" value="F:DNA binding"/>
    <property type="evidence" value="ECO:0007669"/>
    <property type="project" value="UniProtKB-KW"/>
</dbReference>
<dbReference type="InterPro" id="IPR029016">
    <property type="entry name" value="GAF-like_dom_sf"/>
</dbReference>
<sequence>MPGSARPSLRSVDKAMIVLDYLARKGGPTKLSDIARHTQIAKSTVHRLLSILESHDAVGRQGTTYALGARMQPLAEAAGGAGRRRSLKLKRLVTPQMAELFELTHHAISLAVLRHTTVHYLQTIHPTAYIPYLVRTGTRAPAHCTAAGKLLLAFDGHGRLDTVINDGLPAFTEKTITDAFALKREMAGIWRAGVAFCREEYLDGFSAIAAPINGRRGNTIACLTVSGPADQLDFPHTEPLLRRAAYAASLAARGGRLATGRLPGERAGRLPG</sequence>
<reference evidence="6 7" key="1">
    <citation type="submission" date="2016-10" db="EMBL/GenBank/DDBJ databases">
        <authorList>
            <person name="de Groot N.N."/>
        </authorList>
    </citation>
    <scope>NUCLEOTIDE SEQUENCE [LARGE SCALE GENOMIC DNA]</scope>
    <source>
        <strain evidence="6 7">CGMCC 4.7037</strain>
    </source>
</reference>
<evidence type="ECO:0000259" key="5">
    <source>
        <dbReference type="PROSITE" id="PS51078"/>
    </source>
</evidence>
<keyword evidence="7" id="KW-1185">Reference proteome</keyword>
<dbReference type="SMART" id="SM00346">
    <property type="entry name" value="HTH_ICLR"/>
    <property type="match status" value="1"/>
</dbReference>
<dbReference type="EMBL" id="FNVT01000009">
    <property type="protein sequence ID" value="SEG95432.1"/>
    <property type="molecule type" value="Genomic_DNA"/>
</dbReference>
<dbReference type="SUPFAM" id="SSF55781">
    <property type="entry name" value="GAF domain-like"/>
    <property type="match status" value="1"/>
</dbReference>
<dbReference type="SUPFAM" id="SSF46785">
    <property type="entry name" value="Winged helix' DNA-binding domain"/>
    <property type="match status" value="1"/>
</dbReference>
<keyword evidence="2 6" id="KW-0238">DNA-binding</keyword>
<dbReference type="OrthoDB" id="60629at2"/>
<gene>
    <name evidence="6" type="ORF">SAMN05444920_10964</name>
</gene>
<dbReference type="PROSITE" id="PS51078">
    <property type="entry name" value="ICLR_ED"/>
    <property type="match status" value="1"/>
</dbReference>
<protein>
    <submittedName>
        <fullName evidence="6">DNA-binding transcriptional regulator, IclR family</fullName>
    </submittedName>
</protein>
<proteinExistence type="predicted"/>
<name>A0A1H6ECF6_9ACTN</name>
<dbReference type="InterPro" id="IPR036388">
    <property type="entry name" value="WH-like_DNA-bd_sf"/>
</dbReference>
<dbReference type="AlphaFoldDB" id="A0A1H6ECF6"/>
<evidence type="ECO:0000256" key="1">
    <source>
        <dbReference type="ARBA" id="ARBA00023015"/>
    </source>
</evidence>
<dbReference type="Gene3D" id="3.30.450.40">
    <property type="match status" value="1"/>
</dbReference>
<dbReference type="GO" id="GO:0003700">
    <property type="term" value="F:DNA-binding transcription factor activity"/>
    <property type="evidence" value="ECO:0007669"/>
    <property type="project" value="TreeGrafter"/>
</dbReference>
<keyword evidence="3" id="KW-0804">Transcription</keyword>
<feature type="domain" description="IclR-ED" evidence="5">
    <location>
        <begin position="75"/>
        <end position="261"/>
    </location>
</feature>
<evidence type="ECO:0000313" key="7">
    <source>
        <dbReference type="Proteomes" id="UP000236732"/>
    </source>
</evidence>
<dbReference type="Gene3D" id="1.10.10.10">
    <property type="entry name" value="Winged helix-like DNA-binding domain superfamily/Winged helix DNA-binding domain"/>
    <property type="match status" value="1"/>
</dbReference>
<evidence type="ECO:0000259" key="4">
    <source>
        <dbReference type="PROSITE" id="PS51077"/>
    </source>
</evidence>
<keyword evidence="1" id="KW-0805">Transcription regulation</keyword>
<dbReference type="InterPro" id="IPR014757">
    <property type="entry name" value="Tscrpt_reg_IclR_C"/>
</dbReference>
<organism evidence="6 7">
    <name type="scientific">Nonomuraea solani</name>
    <dbReference type="NCBI Taxonomy" id="1144553"/>
    <lineage>
        <taxon>Bacteria</taxon>
        <taxon>Bacillati</taxon>
        <taxon>Actinomycetota</taxon>
        <taxon>Actinomycetes</taxon>
        <taxon>Streptosporangiales</taxon>
        <taxon>Streptosporangiaceae</taxon>
        <taxon>Nonomuraea</taxon>
    </lineage>
</organism>
<evidence type="ECO:0000256" key="2">
    <source>
        <dbReference type="ARBA" id="ARBA00023125"/>
    </source>
</evidence>
<dbReference type="Pfam" id="PF01614">
    <property type="entry name" value="IclR_C"/>
    <property type="match status" value="1"/>
</dbReference>
<accession>A0A1H6ECF6</accession>
<dbReference type="RefSeq" id="WP_103959333.1">
    <property type="nucleotide sequence ID" value="NZ_FNVT01000009.1"/>
</dbReference>